<dbReference type="InterPro" id="IPR045081">
    <property type="entry name" value="AN32"/>
</dbReference>
<feature type="compositionally biased region" description="Acidic residues" evidence="6">
    <location>
        <begin position="980"/>
        <end position="1009"/>
    </location>
</feature>
<dbReference type="CDD" id="cd20550">
    <property type="entry name" value="CYCLIN_TFIIB_archaea_like_rpt2"/>
    <property type="match status" value="1"/>
</dbReference>
<reference evidence="8" key="1">
    <citation type="submission" date="2019-08" db="EMBL/GenBank/DDBJ databases">
        <authorList>
            <person name="Liu F."/>
        </authorList>
    </citation>
    <scope>NUCLEOTIDE SEQUENCE [LARGE SCALE GENOMIC DNA]</scope>
    <source>
        <strain evidence="8">PA1801</strain>
        <tissue evidence="8">Leaf</tissue>
    </source>
</reference>
<feature type="region of interest" description="Disordered" evidence="6">
    <location>
        <begin position="796"/>
        <end position="1009"/>
    </location>
</feature>
<dbReference type="PANTHER" id="PTHR11375">
    <property type="entry name" value="ACIDIC LEUCINE-RICH NUCLEAR PHOSPHOPROTEIN 32"/>
    <property type="match status" value="1"/>
</dbReference>
<dbReference type="PRINTS" id="PR00685">
    <property type="entry name" value="TIFACTORIIB"/>
</dbReference>
<dbReference type="GO" id="GO:0005634">
    <property type="term" value="C:nucleus"/>
    <property type="evidence" value="ECO:0007669"/>
    <property type="project" value="TreeGrafter"/>
</dbReference>
<accession>A0A5B6VYH9</accession>
<feature type="domain" description="Cyclin-like" evidence="7">
    <location>
        <begin position="137"/>
        <end position="216"/>
    </location>
</feature>
<dbReference type="CDD" id="cd00043">
    <property type="entry name" value="CYCLIN_SF"/>
    <property type="match status" value="1"/>
</dbReference>
<gene>
    <name evidence="8" type="ORF">EPI10_024656</name>
</gene>
<feature type="domain" description="Cyclin-like" evidence="7">
    <location>
        <begin position="301"/>
        <end position="382"/>
    </location>
</feature>
<dbReference type="PANTHER" id="PTHR11375:SF0">
    <property type="entry name" value="ACIDIC LEUCINE-RICH NUCLEAR PHOSPHOPROTEIN 32 FAMILY MEMBER A"/>
    <property type="match status" value="1"/>
</dbReference>
<dbReference type="Pfam" id="PF00382">
    <property type="entry name" value="TFIIB"/>
    <property type="match status" value="1"/>
</dbReference>
<dbReference type="FunFam" id="1.10.472.10:FF:000045">
    <property type="entry name" value="Transcription initiation factor IIB"/>
    <property type="match status" value="1"/>
</dbReference>
<evidence type="ECO:0000313" key="8">
    <source>
        <dbReference type="EMBL" id="KAA3474360.1"/>
    </source>
</evidence>
<evidence type="ECO:0000259" key="7">
    <source>
        <dbReference type="SMART" id="SM00385"/>
    </source>
</evidence>
<dbReference type="InterPro" id="IPR013150">
    <property type="entry name" value="TFIIB_cyclin"/>
</dbReference>
<name>A0A5B6VYH9_9ROSI</name>
<dbReference type="OrthoDB" id="25790at2759"/>
<dbReference type="SMART" id="SM00385">
    <property type="entry name" value="CYCLIN"/>
    <property type="match status" value="2"/>
</dbReference>
<dbReference type="SUPFAM" id="SSF47954">
    <property type="entry name" value="Cyclin-like"/>
    <property type="match status" value="2"/>
</dbReference>
<feature type="region of interest" description="Disordered" evidence="6">
    <location>
        <begin position="1131"/>
        <end position="1185"/>
    </location>
</feature>
<dbReference type="GO" id="GO:0042393">
    <property type="term" value="F:histone binding"/>
    <property type="evidence" value="ECO:0007669"/>
    <property type="project" value="TreeGrafter"/>
</dbReference>
<dbReference type="InterPro" id="IPR013763">
    <property type="entry name" value="Cyclin-like_dom"/>
</dbReference>
<dbReference type="InterPro" id="IPR032675">
    <property type="entry name" value="LRR_dom_sf"/>
</dbReference>
<feature type="compositionally biased region" description="Acidic residues" evidence="6">
    <location>
        <begin position="924"/>
        <end position="959"/>
    </location>
</feature>
<feature type="compositionally biased region" description="Acidic residues" evidence="6">
    <location>
        <begin position="903"/>
        <end position="916"/>
    </location>
</feature>
<dbReference type="InterPro" id="IPR001611">
    <property type="entry name" value="Leu-rich_rpt"/>
</dbReference>
<dbReference type="Pfam" id="PF14580">
    <property type="entry name" value="LRR_9"/>
    <property type="match status" value="1"/>
</dbReference>
<dbReference type="EMBL" id="SMMG02000005">
    <property type="protein sequence ID" value="KAA3474360.1"/>
    <property type="molecule type" value="Genomic_DNA"/>
</dbReference>
<keyword evidence="9" id="KW-1185">Reference proteome</keyword>
<feature type="compositionally biased region" description="Acidic residues" evidence="6">
    <location>
        <begin position="804"/>
        <end position="832"/>
    </location>
</feature>
<feature type="compositionally biased region" description="Basic and acidic residues" evidence="6">
    <location>
        <begin position="512"/>
        <end position="523"/>
    </location>
</feature>
<comment type="similarity">
    <text evidence="5">Belongs to the ANP32 family.</text>
</comment>
<dbReference type="InterPro" id="IPR036915">
    <property type="entry name" value="Cyclin-like_sf"/>
</dbReference>
<comment type="caution">
    <text evidence="8">The sequence shown here is derived from an EMBL/GenBank/DDBJ whole genome shotgun (WGS) entry which is preliminary data.</text>
</comment>
<dbReference type="GO" id="GO:0017025">
    <property type="term" value="F:TBP-class protein binding"/>
    <property type="evidence" value="ECO:0007669"/>
    <property type="project" value="InterPro"/>
</dbReference>
<feature type="compositionally biased region" description="Low complexity" evidence="6">
    <location>
        <begin position="527"/>
        <end position="542"/>
    </location>
</feature>
<evidence type="ECO:0000256" key="2">
    <source>
        <dbReference type="ARBA" id="ARBA00022737"/>
    </source>
</evidence>
<dbReference type="PROSITE" id="PS51450">
    <property type="entry name" value="LRR"/>
    <property type="match status" value="1"/>
</dbReference>
<organism evidence="8 9">
    <name type="scientific">Gossypium australe</name>
    <dbReference type="NCBI Taxonomy" id="47621"/>
    <lineage>
        <taxon>Eukaryota</taxon>
        <taxon>Viridiplantae</taxon>
        <taxon>Streptophyta</taxon>
        <taxon>Embryophyta</taxon>
        <taxon>Tracheophyta</taxon>
        <taxon>Spermatophyta</taxon>
        <taxon>Magnoliopsida</taxon>
        <taxon>eudicotyledons</taxon>
        <taxon>Gunneridae</taxon>
        <taxon>Pentapetalae</taxon>
        <taxon>rosids</taxon>
        <taxon>malvids</taxon>
        <taxon>Malvales</taxon>
        <taxon>Malvaceae</taxon>
        <taxon>Malvoideae</taxon>
        <taxon>Gossypium</taxon>
    </lineage>
</organism>
<feature type="compositionally biased region" description="Basic and acidic residues" evidence="6">
    <location>
        <begin position="426"/>
        <end position="438"/>
    </location>
</feature>
<dbReference type="SUPFAM" id="SSF52058">
    <property type="entry name" value="L domain-like"/>
    <property type="match status" value="1"/>
</dbReference>
<evidence type="ECO:0000256" key="6">
    <source>
        <dbReference type="SAM" id="MobiDB-lite"/>
    </source>
</evidence>
<keyword evidence="4" id="KW-0804">Transcription</keyword>
<keyword evidence="1" id="KW-0433">Leucine-rich repeat</keyword>
<dbReference type="Gene3D" id="3.80.10.10">
    <property type="entry name" value="Ribonuclease Inhibitor"/>
    <property type="match status" value="1"/>
</dbReference>
<feature type="compositionally biased region" description="Acidic residues" evidence="6">
    <location>
        <begin position="1137"/>
        <end position="1167"/>
    </location>
</feature>
<evidence type="ECO:0000256" key="1">
    <source>
        <dbReference type="ARBA" id="ARBA00022614"/>
    </source>
</evidence>
<dbReference type="Proteomes" id="UP000325315">
    <property type="component" value="Unassembled WGS sequence"/>
</dbReference>
<dbReference type="InterPro" id="IPR000812">
    <property type="entry name" value="TFIIB"/>
</dbReference>
<evidence type="ECO:0000256" key="3">
    <source>
        <dbReference type="ARBA" id="ARBA00023015"/>
    </source>
</evidence>
<sequence length="1298" mass="143600">MKCPYCSAAQGRCATTTTGRSITECTSCGRVVEERQFQNHHLFHVRAQDTPLCLVTSDIPAPASAYQIHEDDPFEPTGFITAFSTWSLEPNPLFLRSSLSFSGHLAELERILELSSSSAPSATSSSTVVVDNLRAYMQILDVASILGLDCDISDHAFQLFRDCCSATCLRNRSVEALATAALVQAIREAQEPRTLQLFFYPVDNLVCSKCLHILLITCGVRIGKEMSDKMLLLCILGSQLLLVEFEICILRWELSGEENCASLKEISIAANVPQKEIGKYIKILGEALQLSQPINSNSISVHMPRFCTLLQLNKSAQELATHIGEVVINKCFCTRRNPISISAAAIYLACQLEDKRKTQAEICKVTGLTEVTLRKVYKELLENWDDLLPSNYTPAVPPEKAFPTTTIATGRSSVPRVDSIDLSSTADRDKPQDSKPIKPNDVSEAGLQARGKDDAENNGNSSGTHAAMLNRTPHFRQPWLQFGAPSVRTVGDKNQTTIGGDISEAQPSCPESEQKVDMPKIDTKGASSSLRPSQFSSSPASNVSTITWPFRSPASSGPSPNMPIVHPPKLPPGFADLKASGTQNGSKVTNPMWTVIASFCCYFTTVIVMEILSLGHSRLGLLITTPDGSSGFYEIKTVWNLMDEIWERAVETALDGQADHAAVRTLTLDGAVKCVQGRLPPPSLLEKFENLQHLSIANIGVSSLEQFPRLRNLQKLILSDNRIAGGLEFLVEAGLDSLRDLDLSNNRIQYIEALAPLAQLKLVSLDLYECPVTRVKDYRSRVFGLIKSLKYLDKMDAEENERPESDDEEEEEDEEDEDEDDEDDPGSGEVDGDDRQYRMNNGHSEGGEGIVDVDEDEESDADEEETDTGGRVNGLGHEANGFRIEEVGGAEDEDDDGHHENDSGEEVDDEEEEEDVVEVHDIGDSDDDEEDGVEDDDDEEEDEDEEEEEVDNDEGDFPEPESTGHLMSTEGEIDGHEHGEDGDDDDHGETGEEELGVEEDGEYEDEEEGEEEEIDAALLSNCYTSVSHSKFMVFVHGSSNLYLLLFLFPLQIIHVDSSLVEKPLCTYSLYGSHLSCKSLYGEDSLVITLMYSGFGILIGRIPSLTDCSVILASLDEDYGEGYLVQPVAQAEEHDAEGSDMDPGNEEEEDDNDDDVEEEEEVEDDEEVPSTSQLKRKRSDDAGEDKEEDVLKFSKKHVMKCFNRPFPVLRRASSGWTFCNGSSEFNLQGAFARVFKIGIDLLLVFNGHKVKMDQLRKHFDILLRNPTLDDLDCHARAYSLHIIEACLYKELYKGDRVGN</sequence>
<feature type="compositionally biased region" description="Acidic residues" evidence="6">
    <location>
        <begin position="851"/>
        <end position="867"/>
    </location>
</feature>
<dbReference type="FunFam" id="3.80.10.10:FF:000131">
    <property type="entry name" value="acidic leucine-rich nuclear phosphoprotein 32-related protein-like"/>
    <property type="match status" value="1"/>
</dbReference>
<evidence type="ECO:0000313" key="9">
    <source>
        <dbReference type="Proteomes" id="UP000325315"/>
    </source>
</evidence>
<evidence type="ECO:0000256" key="4">
    <source>
        <dbReference type="ARBA" id="ARBA00023163"/>
    </source>
</evidence>
<dbReference type="GO" id="GO:0070897">
    <property type="term" value="P:transcription preinitiation complex assembly"/>
    <property type="evidence" value="ECO:0007669"/>
    <property type="project" value="InterPro"/>
</dbReference>
<feature type="compositionally biased region" description="Polar residues" evidence="6">
    <location>
        <begin position="403"/>
        <end position="412"/>
    </location>
</feature>
<protein>
    <submittedName>
        <fullName evidence="8">Acidic leucine-rich nuclear phosphoprotein 32-related protein-like</fullName>
    </submittedName>
</protein>
<dbReference type="Gene3D" id="1.10.472.10">
    <property type="entry name" value="Cyclin-like"/>
    <property type="match status" value="2"/>
</dbReference>
<proteinExistence type="inferred from homology"/>
<keyword evidence="3" id="KW-0805">Transcription regulation</keyword>
<feature type="region of interest" description="Disordered" evidence="6">
    <location>
        <begin position="493"/>
        <end position="542"/>
    </location>
</feature>
<feature type="region of interest" description="Disordered" evidence="6">
    <location>
        <begin position="392"/>
        <end position="467"/>
    </location>
</feature>
<evidence type="ECO:0000256" key="5">
    <source>
        <dbReference type="ARBA" id="ARBA00025777"/>
    </source>
</evidence>
<keyword evidence="2" id="KW-0677">Repeat</keyword>